<sequence length="565" mass="63027">MVFFICFHARILPNKMAELHESIGTLLKLVLLCFFMLMSQHHIGLILLFLLPILSTDFQPRFSITILHLSFSSHAYLPMTIFAPLVAKSTRIFVTIQPTSLPHEIFQSWISRFFDDGPFLTSPSDRHTTPLIFRAHSDPSSIPCSLCEPIPSNNLPAGLISDHAPTTLSTPNEDTITGSDSGSPPANSAHGPSPDPSNRASSLHPMTTCSKSEMEALRHNNTWVLVPRPFSSNVVGSKWVYRVKFNVDGSVERYKARLVAQGFTQIPGIDYSRTFSPVIKAYTVRIVLSLAVLNKWCLHQLDVKSAFLHGQLIETVFMEQPPGFNDPQFPNHVCKLSKALYGLKQAPRAWFQRLNTFLLSNGCVCSRADTSLFIFSHDSCIMYLLVYVDDLILIGSDESVVTGFTTLTYTNTGLFLSQSKYAKDVLTWTDLLDSKPVHTPLATHGTFTSKGSPFSDPRFYRSLIGALHYLTITRPDLSYAVNQASQYLHAPTDAHFQSFKCILRYVKGTASFGLIFCRPQTNNILGYSDAEWARCLDTCHSTYGYSIFLGGNLVSWSAKKQPTVS</sequence>
<organism evidence="4 5">
    <name type="scientific">Lactuca sativa</name>
    <name type="common">Garden lettuce</name>
    <dbReference type="NCBI Taxonomy" id="4236"/>
    <lineage>
        <taxon>Eukaryota</taxon>
        <taxon>Viridiplantae</taxon>
        <taxon>Streptophyta</taxon>
        <taxon>Embryophyta</taxon>
        <taxon>Tracheophyta</taxon>
        <taxon>Spermatophyta</taxon>
        <taxon>Magnoliopsida</taxon>
        <taxon>eudicotyledons</taxon>
        <taxon>Gunneridae</taxon>
        <taxon>Pentapetalae</taxon>
        <taxon>asterids</taxon>
        <taxon>campanulids</taxon>
        <taxon>Asterales</taxon>
        <taxon>Asteraceae</taxon>
        <taxon>Cichorioideae</taxon>
        <taxon>Cichorieae</taxon>
        <taxon>Lactucinae</taxon>
        <taxon>Lactuca</taxon>
    </lineage>
</organism>
<feature type="region of interest" description="Disordered" evidence="1">
    <location>
        <begin position="158"/>
        <end position="205"/>
    </location>
</feature>
<evidence type="ECO:0000256" key="1">
    <source>
        <dbReference type="SAM" id="MobiDB-lite"/>
    </source>
</evidence>
<feature type="domain" description="Reverse transcriptase Ty1/copia-type" evidence="3">
    <location>
        <begin position="220"/>
        <end position="405"/>
    </location>
</feature>
<dbReference type="InterPro" id="IPR013103">
    <property type="entry name" value="RVT_2"/>
</dbReference>
<dbReference type="InterPro" id="IPR043502">
    <property type="entry name" value="DNA/RNA_pol_sf"/>
</dbReference>
<feature type="compositionally biased region" description="Polar residues" evidence="1">
    <location>
        <begin position="196"/>
        <end position="205"/>
    </location>
</feature>
<dbReference type="PANTHER" id="PTHR11439:SF455">
    <property type="entry name" value="RLK (RECEPTOR-LIKE PROTEIN KINASE) 8, PUTATIVE-RELATED"/>
    <property type="match status" value="1"/>
</dbReference>
<feature type="transmembrane region" description="Helical" evidence="2">
    <location>
        <begin position="29"/>
        <end position="54"/>
    </location>
</feature>
<gene>
    <name evidence="4" type="ORF">LSAT_V11C400158820</name>
</gene>
<dbReference type="PANTHER" id="PTHR11439">
    <property type="entry name" value="GAG-POL-RELATED RETROTRANSPOSON"/>
    <property type="match status" value="1"/>
</dbReference>
<dbReference type="SUPFAM" id="SSF56672">
    <property type="entry name" value="DNA/RNA polymerases"/>
    <property type="match status" value="1"/>
</dbReference>
<evidence type="ECO:0000259" key="3">
    <source>
        <dbReference type="Pfam" id="PF07727"/>
    </source>
</evidence>
<evidence type="ECO:0000256" key="2">
    <source>
        <dbReference type="SAM" id="Phobius"/>
    </source>
</evidence>
<proteinExistence type="predicted"/>
<protein>
    <recommendedName>
        <fullName evidence="3">Reverse transcriptase Ty1/copia-type domain-containing protein</fullName>
    </recommendedName>
</protein>
<keyword evidence="2" id="KW-0472">Membrane</keyword>
<feature type="compositionally biased region" description="Polar residues" evidence="1">
    <location>
        <begin position="164"/>
        <end position="186"/>
    </location>
</feature>
<dbReference type="Proteomes" id="UP000235145">
    <property type="component" value="Unassembled WGS sequence"/>
</dbReference>
<evidence type="ECO:0000313" key="5">
    <source>
        <dbReference type="Proteomes" id="UP000235145"/>
    </source>
</evidence>
<accession>A0A9R1VZ86</accession>
<comment type="caution">
    <text evidence="4">The sequence shown here is derived from an EMBL/GenBank/DDBJ whole genome shotgun (WGS) entry which is preliminary data.</text>
</comment>
<dbReference type="AlphaFoldDB" id="A0A9R1VZ86"/>
<dbReference type="Pfam" id="PF07727">
    <property type="entry name" value="RVT_2"/>
    <property type="match status" value="1"/>
</dbReference>
<dbReference type="EMBL" id="NBSK02000004">
    <property type="protein sequence ID" value="KAJ0213326.1"/>
    <property type="molecule type" value="Genomic_DNA"/>
</dbReference>
<reference evidence="4 5" key="1">
    <citation type="journal article" date="2017" name="Nat. Commun.">
        <title>Genome assembly with in vitro proximity ligation data and whole-genome triplication in lettuce.</title>
        <authorList>
            <person name="Reyes-Chin-Wo S."/>
            <person name="Wang Z."/>
            <person name="Yang X."/>
            <person name="Kozik A."/>
            <person name="Arikit S."/>
            <person name="Song C."/>
            <person name="Xia L."/>
            <person name="Froenicke L."/>
            <person name="Lavelle D.O."/>
            <person name="Truco M.J."/>
            <person name="Xia R."/>
            <person name="Zhu S."/>
            <person name="Xu C."/>
            <person name="Xu H."/>
            <person name="Xu X."/>
            <person name="Cox K."/>
            <person name="Korf I."/>
            <person name="Meyers B.C."/>
            <person name="Michelmore R.W."/>
        </authorList>
    </citation>
    <scope>NUCLEOTIDE SEQUENCE [LARGE SCALE GENOMIC DNA]</scope>
    <source>
        <strain evidence="5">cv. Salinas</strain>
        <tissue evidence="4">Seedlings</tissue>
    </source>
</reference>
<name>A0A9R1VZ86_LACSA</name>
<evidence type="ECO:0000313" key="4">
    <source>
        <dbReference type="EMBL" id="KAJ0213326.1"/>
    </source>
</evidence>
<keyword evidence="2" id="KW-1133">Transmembrane helix</keyword>
<dbReference type="CDD" id="cd09272">
    <property type="entry name" value="RNase_HI_RT_Ty1"/>
    <property type="match status" value="1"/>
</dbReference>
<keyword evidence="5" id="KW-1185">Reference proteome</keyword>
<keyword evidence="2" id="KW-0812">Transmembrane</keyword>
<feature type="transmembrane region" description="Helical" evidence="2">
    <location>
        <begin position="66"/>
        <end position="87"/>
    </location>
</feature>